<reference evidence="1" key="1">
    <citation type="submission" date="2022-12" db="EMBL/GenBank/DDBJ databases">
        <title>Genome Sequence of Lasiodiplodia mahajangana.</title>
        <authorList>
            <person name="Buettner E."/>
        </authorList>
    </citation>
    <scope>NUCLEOTIDE SEQUENCE</scope>
    <source>
        <strain evidence="1">VT137</strain>
    </source>
</reference>
<name>A0ACC2K0C3_9PEZI</name>
<evidence type="ECO:0000313" key="2">
    <source>
        <dbReference type="Proteomes" id="UP001153332"/>
    </source>
</evidence>
<comment type="caution">
    <text evidence="1">The sequence shown here is derived from an EMBL/GenBank/DDBJ whole genome shotgun (WGS) entry which is preliminary data.</text>
</comment>
<dbReference type="Proteomes" id="UP001153332">
    <property type="component" value="Unassembled WGS sequence"/>
</dbReference>
<dbReference type="EMBL" id="JAPUUL010000029">
    <property type="protein sequence ID" value="KAJ8133251.1"/>
    <property type="molecule type" value="Genomic_DNA"/>
</dbReference>
<accession>A0ACC2K0C3</accession>
<protein>
    <submittedName>
        <fullName evidence="1">Uncharacterized protein</fullName>
    </submittedName>
</protein>
<organism evidence="1 2">
    <name type="scientific">Lasiodiplodia mahajangana</name>
    <dbReference type="NCBI Taxonomy" id="1108764"/>
    <lineage>
        <taxon>Eukaryota</taxon>
        <taxon>Fungi</taxon>
        <taxon>Dikarya</taxon>
        <taxon>Ascomycota</taxon>
        <taxon>Pezizomycotina</taxon>
        <taxon>Dothideomycetes</taxon>
        <taxon>Dothideomycetes incertae sedis</taxon>
        <taxon>Botryosphaeriales</taxon>
        <taxon>Botryosphaeriaceae</taxon>
        <taxon>Lasiodiplodia</taxon>
    </lineage>
</organism>
<gene>
    <name evidence="1" type="ORF">O1611_g376</name>
</gene>
<proteinExistence type="predicted"/>
<keyword evidence="2" id="KW-1185">Reference proteome</keyword>
<sequence length="525" mass="58938">MSGGGGFYKFRCKYFFTHECPNWIYVNGTACAQCVSRGRDADPETHQFAQSPLPPGDYVDRFRSTEGRPFIVRRIDQSHSGSLAREWHIEGMVNGFSVDILADSGSNTNGMSEDEANRIGAVVSPDTAGQAIRLPSGETCLSLGIAVVEFKFKGEEETYELRCNIVKTLEWAMIVCYGFLETTETLTRFFAERIREIAPSCLYRLPLSLMMEDNTVSDGKGARMEGFVNGIRTTLVPDTASAIMAISTSCANRYSLEIDTTQRKEVTFVDGSTALTCGVSKATWAFLNPAELPTCLVDNRFRQAAAPDEAINPLFVIEETDDDGEGTNKKPWDYIWQYDWHVIDGLPVDAVLNLDFIKYHDVFNKHQYSFIHPSVRSTVPEIFGICEIPGGVKGLTNLAEQFLDDLISPDPFSHDMMVRESARQSQIQSKILELPDDIQSVQRDMEERRISFWKDIKELKDRGEDWKLRRDEYLTNLRLQLAQMSSLQSPGGHGAASSDQDKGKKKRFWHRLSRNGDSGATCSTA</sequence>
<evidence type="ECO:0000313" key="1">
    <source>
        <dbReference type="EMBL" id="KAJ8133251.1"/>
    </source>
</evidence>